<gene>
    <name evidence="1" type="ORF">C1N32_07790</name>
</gene>
<organism evidence="1 2">
    <name type="scientific">Vibrio diazotrophicus</name>
    <dbReference type="NCBI Taxonomy" id="685"/>
    <lineage>
        <taxon>Bacteria</taxon>
        <taxon>Pseudomonadati</taxon>
        <taxon>Pseudomonadota</taxon>
        <taxon>Gammaproteobacteria</taxon>
        <taxon>Vibrionales</taxon>
        <taxon>Vibrionaceae</taxon>
        <taxon>Vibrio</taxon>
    </lineage>
</organism>
<comment type="caution">
    <text evidence="1">The sequence shown here is derived from an EMBL/GenBank/DDBJ whole genome shotgun (WGS) entry which is preliminary data.</text>
</comment>
<accession>A0A2J8I427</accession>
<dbReference type="InterPro" id="IPR021316">
    <property type="entry name" value="DUF2913"/>
</dbReference>
<name>A0A2J8I427_VIBDI</name>
<proteinExistence type="predicted"/>
<dbReference type="Proteomes" id="UP000236449">
    <property type="component" value="Unassembled WGS sequence"/>
</dbReference>
<sequence>MANDIGDVSLFSTFSNLLLDIRKKSIVSEYYLEIQNVVNSALGELAAEHESGKLVNAPVANNHFLVHWVSKAIKAQRFDRCVVDDLTRWLKAGRSKGNQSELLFTFKRISAFYKSFFESETNNVVTDKKIEAFLDQMEQADWEVSTSEPLVGVGKVQIFTDGQNSLALCSVQCESCFDGELMVKPMNWFVRGNHAQFVEMASAAGFMVHKQTDYKSNVKYHGEYLVFPANQGKQLAEIPLSFKTE</sequence>
<protein>
    <submittedName>
        <fullName evidence="1">Alpha-acetolactate decarboxylase</fullName>
    </submittedName>
</protein>
<dbReference type="OrthoDB" id="5814407at2"/>
<evidence type="ECO:0000313" key="2">
    <source>
        <dbReference type="Proteomes" id="UP000236449"/>
    </source>
</evidence>
<dbReference type="AlphaFoldDB" id="A0A2J8I427"/>
<dbReference type="EMBL" id="POSK01000004">
    <property type="protein sequence ID" value="PNI05278.1"/>
    <property type="molecule type" value="Genomic_DNA"/>
</dbReference>
<reference evidence="1 2" key="1">
    <citation type="submission" date="2018-01" db="EMBL/GenBank/DDBJ databases">
        <title>Draft genome sequences of six Vibrio diazotrophicus strains isolated from deep-sea sediments of the Baltic Sea.</title>
        <authorList>
            <person name="Castillo D."/>
            <person name="Vandieken V."/>
            <person name="Chiang O."/>
            <person name="Middelboe M."/>
        </authorList>
    </citation>
    <scope>NUCLEOTIDE SEQUENCE [LARGE SCALE GENOMIC DNA]</scope>
    <source>
        <strain evidence="1 2">60.27F</strain>
    </source>
</reference>
<evidence type="ECO:0000313" key="1">
    <source>
        <dbReference type="EMBL" id="PNI05278.1"/>
    </source>
</evidence>
<dbReference type="Pfam" id="PF11140">
    <property type="entry name" value="DUF2913"/>
    <property type="match status" value="1"/>
</dbReference>